<gene>
    <name evidence="1" type="ORF">C4B60_20550</name>
</gene>
<sequence>MTGLVAVVLGLSIPITAIITMHFQRLTQMKKSIVQDELELEKLRHENFLLETEKLKVELAHRQLPLLEQKDKISY</sequence>
<comment type="caution">
    <text evidence="1">The sequence shown here is derived from an EMBL/GenBank/DDBJ whole genome shotgun (WGS) entry which is preliminary data.</text>
</comment>
<dbReference type="Proteomes" id="UP000239047">
    <property type="component" value="Unassembled WGS sequence"/>
</dbReference>
<evidence type="ECO:0000313" key="2">
    <source>
        <dbReference type="Proteomes" id="UP000239047"/>
    </source>
</evidence>
<proteinExistence type="predicted"/>
<keyword evidence="2" id="KW-1185">Reference proteome</keyword>
<dbReference type="OrthoDB" id="2390171at2"/>
<evidence type="ECO:0000313" key="1">
    <source>
        <dbReference type="EMBL" id="PPA68570.1"/>
    </source>
</evidence>
<accession>A0A2S5G6G6</accession>
<dbReference type="AlphaFoldDB" id="A0A2S5G6G6"/>
<protein>
    <submittedName>
        <fullName evidence="1">Uncharacterized protein</fullName>
    </submittedName>
</protein>
<name>A0A2S5G6G6_9BACL</name>
<organism evidence="1 2">
    <name type="scientific">Jeotgalibacillus proteolyticus</name>
    <dbReference type="NCBI Taxonomy" id="2082395"/>
    <lineage>
        <taxon>Bacteria</taxon>
        <taxon>Bacillati</taxon>
        <taxon>Bacillota</taxon>
        <taxon>Bacilli</taxon>
        <taxon>Bacillales</taxon>
        <taxon>Caryophanaceae</taxon>
        <taxon>Jeotgalibacillus</taxon>
    </lineage>
</organism>
<reference evidence="1 2" key="1">
    <citation type="submission" date="2018-02" db="EMBL/GenBank/DDBJ databases">
        <title>Jeotgalibacillus proteolyticum sp. nov. a protease producing bacterium isolated from ocean sediments of Laizhou Bay.</title>
        <authorList>
            <person name="Li Y."/>
        </authorList>
    </citation>
    <scope>NUCLEOTIDE SEQUENCE [LARGE SCALE GENOMIC DNA]</scope>
    <source>
        <strain evidence="1 2">22-7</strain>
    </source>
</reference>
<dbReference type="EMBL" id="PREZ01000011">
    <property type="protein sequence ID" value="PPA68570.1"/>
    <property type="molecule type" value="Genomic_DNA"/>
</dbReference>